<name>G7Y770_CLOSI</name>
<sequence length="225" mass="25482">MHPGQKSRLLIERSSRKSIRFRSSSVQTYANTQLSDGTASVLSRPVNRWVVDPRDLNVCVLNLSEWSTSVGEYHPLVLRARLPAMSAVMLENTNPSDESFHNTIIIIVGSLASVFSTDASLPYSVLQQGNGYGIYLKGLREWHLNNTPGGNRTVSLLWHYRQSETMDDARVLKRDPEAMSMNYTYRTALITCQKRAFQVPRNSPARRTPLNCRIRTAKLLQARTM</sequence>
<dbReference type="EMBL" id="DF142910">
    <property type="protein sequence ID" value="GAA48805.1"/>
    <property type="molecule type" value="Genomic_DNA"/>
</dbReference>
<evidence type="ECO:0000313" key="2">
    <source>
        <dbReference type="Proteomes" id="UP000008909"/>
    </source>
</evidence>
<protein>
    <submittedName>
        <fullName evidence="1">Uncharacterized protein</fullName>
    </submittedName>
</protein>
<evidence type="ECO:0000313" key="1">
    <source>
        <dbReference type="EMBL" id="GAA48805.1"/>
    </source>
</evidence>
<reference key="2">
    <citation type="submission" date="2011-10" db="EMBL/GenBank/DDBJ databases">
        <title>The genome and transcriptome sequence of Clonorchis sinensis provide insights into the carcinogenic liver fluke.</title>
        <authorList>
            <person name="Wang X."/>
            <person name="Huang Y."/>
            <person name="Chen W."/>
            <person name="Liu H."/>
            <person name="Guo L."/>
            <person name="Chen Y."/>
            <person name="Luo F."/>
            <person name="Zhou W."/>
            <person name="Sun J."/>
            <person name="Mao Q."/>
            <person name="Liang P."/>
            <person name="Zhou C."/>
            <person name="Tian Y."/>
            <person name="Men J."/>
            <person name="Lv X."/>
            <person name="Huang L."/>
            <person name="Zhou J."/>
            <person name="Hu Y."/>
            <person name="Li R."/>
            <person name="Zhang F."/>
            <person name="Lei H."/>
            <person name="Li X."/>
            <person name="Hu X."/>
            <person name="Liang C."/>
            <person name="Xu J."/>
            <person name="Wu Z."/>
            <person name="Yu X."/>
        </authorList>
    </citation>
    <scope>NUCLEOTIDE SEQUENCE</scope>
    <source>
        <strain>Henan</strain>
    </source>
</reference>
<gene>
    <name evidence="1" type="ORF">CLF_102058</name>
</gene>
<organism evidence="1 2">
    <name type="scientific">Clonorchis sinensis</name>
    <name type="common">Chinese liver fluke</name>
    <dbReference type="NCBI Taxonomy" id="79923"/>
    <lineage>
        <taxon>Eukaryota</taxon>
        <taxon>Metazoa</taxon>
        <taxon>Spiralia</taxon>
        <taxon>Lophotrochozoa</taxon>
        <taxon>Platyhelminthes</taxon>
        <taxon>Trematoda</taxon>
        <taxon>Digenea</taxon>
        <taxon>Opisthorchiida</taxon>
        <taxon>Opisthorchiata</taxon>
        <taxon>Opisthorchiidae</taxon>
        <taxon>Clonorchis</taxon>
    </lineage>
</organism>
<proteinExistence type="predicted"/>
<reference evidence="1" key="1">
    <citation type="journal article" date="2011" name="Genome Biol.">
        <title>The draft genome of the carcinogenic human liver fluke Clonorchis sinensis.</title>
        <authorList>
            <person name="Wang X."/>
            <person name="Chen W."/>
            <person name="Huang Y."/>
            <person name="Sun J."/>
            <person name="Men J."/>
            <person name="Liu H."/>
            <person name="Luo F."/>
            <person name="Guo L."/>
            <person name="Lv X."/>
            <person name="Deng C."/>
            <person name="Zhou C."/>
            <person name="Fan Y."/>
            <person name="Li X."/>
            <person name="Huang L."/>
            <person name="Hu Y."/>
            <person name="Liang C."/>
            <person name="Hu X."/>
            <person name="Xu J."/>
            <person name="Yu X."/>
        </authorList>
    </citation>
    <scope>NUCLEOTIDE SEQUENCE [LARGE SCALE GENOMIC DNA]</scope>
    <source>
        <strain evidence="1">Henan</strain>
    </source>
</reference>
<keyword evidence="2" id="KW-1185">Reference proteome</keyword>
<accession>G7Y770</accession>
<dbReference type="AlphaFoldDB" id="G7Y770"/>
<dbReference type="Proteomes" id="UP000008909">
    <property type="component" value="Unassembled WGS sequence"/>
</dbReference>